<feature type="transmembrane region" description="Helical" evidence="6">
    <location>
        <begin position="579"/>
        <end position="601"/>
    </location>
</feature>
<dbReference type="OrthoDB" id="9781780at2"/>
<keyword evidence="3 6" id="KW-0812">Transmembrane</keyword>
<sequence>MTLFNIALKNIKRNFYNYFIYLVSMISSIMIYYTFTSIQYNEQVLTIVGLDRRIDVAFKASSIVIAIFTAMFIWYSNTFFTKKRKKEVGLYSLMGIRKKEIGRMLFYENILMGILALGAGIFMGTLLSKVFVMLLIKLMGFYVGVKFTIIPKAIINTIITFAILFFITSIHGYTIIYRFKLVELFKADKKGEKEPKGSIIFAILGIGLIVGGYALYLLPKFPSLFSILGTLIIVVIGTYFFFSSFVIFMIKLGKRNNNQYYRGTNMIRISQLLYRIKGHSRTLATIAVLSATTLTAMGVTASFYYDFQSEIDSNYPFSYAFISNDENLNKKVEGIMKKYPQNAVINSVEFEFVQVRGKLPRANKYKQEQETINIISESKFNEIAQIRGFDEKINLANMEEAVIIDEFYNKSIKDGYIGKTGELYLGNEKKQFKVVDNKFYSLLNRHMVFNILVVKDEIYNEHYNKDNIIFGKAYINGNQKNSEELTEELTKLLTRTNMKKDEIGRQFTSYYYNYKEGLISSGLTVFIGAFLGLVFLLSTGSIIFFKQLSEASDDKGRYKILRNIGVSKKEIKISIAKQMFFVFLLPLAVGIMHSLVATALLNKILNVNLAIPLSLSMGAYTIIYMVYYILTVNSYDKIVNSKV</sequence>
<keyword evidence="4 6" id="KW-1133">Transmembrane helix</keyword>
<feature type="transmembrane region" description="Helical" evidence="6">
    <location>
        <begin position="607"/>
        <end position="630"/>
    </location>
</feature>
<evidence type="ECO:0000256" key="6">
    <source>
        <dbReference type="PIRNR" id="PIRNR018968"/>
    </source>
</evidence>
<dbReference type="PANTHER" id="PTHR46795:SF3">
    <property type="entry name" value="ABC TRANSPORTER PERMEASE"/>
    <property type="match status" value="1"/>
</dbReference>
<dbReference type="Proteomes" id="UP000190285">
    <property type="component" value="Unassembled WGS sequence"/>
</dbReference>
<feature type="transmembrane region" description="Helical" evidence="6">
    <location>
        <begin position="197"/>
        <end position="218"/>
    </location>
</feature>
<feature type="domain" description="ABC3 transporter permease C-terminal" evidence="7">
    <location>
        <begin position="62"/>
        <end position="170"/>
    </location>
</feature>
<keyword evidence="2 6" id="KW-1003">Cell membrane</keyword>
<proteinExistence type="inferred from homology"/>
<evidence type="ECO:0000313" key="9">
    <source>
        <dbReference type="Proteomes" id="UP000190285"/>
    </source>
</evidence>
<organism evidence="8 9">
    <name type="scientific">Maledivibacter halophilus</name>
    <dbReference type="NCBI Taxonomy" id="36842"/>
    <lineage>
        <taxon>Bacteria</taxon>
        <taxon>Bacillati</taxon>
        <taxon>Bacillota</taxon>
        <taxon>Clostridia</taxon>
        <taxon>Peptostreptococcales</taxon>
        <taxon>Caminicellaceae</taxon>
        <taxon>Maledivibacter</taxon>
    </lineage>
</organism>
<comment type="subcellular location">
    <subcellularLocation>
        <location evidence="1 6">Cell membrane</location>
        <topology evidence="1 6">Multi-pass membrane protein</topology>
    </subcellularLocation>
</comment>
<gene>
    <name evidence="8" type="ORF">SAMN02194393_04553</name>
</gene>
<keyword evidence="6" id="KW-0813">Transport</keyword>
<reference evidence="9" key="1">
    <citation type="submission" date="2017-02" db="EMBL/GenBank/DDBJ databases">
        <authorList>
            <person name="Varghese N."/>
            <person name="Submissions S."/>
        </authorList>
    </citation>
    <scope>NUCLEOTIDE SEQUENCE [LARGE SCALE GENOMIC DNA]</scope>
    <source>
        <strain evidence="9">M1</strain>
    </source>
</reference>
<evidence type="ECO:0000256" key="1">
    <source>
        <dbReference type="ARBA" id="ARBA00004651"/>
    </source>
</evidence>
<feature type="transmembrane region" description="Helical" evidence="6">
    <location>
        <begin position="283"/>
        <end position="305"/>
    </location>
</feature>
<evidence type="ECO:0000256" key="4">
    <source>
        <dbReference type="ARBA" id="ARBA00022989"/>
    </source>
</evidence>
<feature type="transmembrane region" description="Helical" evidence="6">
    <location>
        <begin position="56"/>
        <end position="76"/>
    </location>
</feature>
<evidence type="ECO:0000256" key="3">
    <source>
        <dbReference type="ARBA" id="ARBA00022692"/>
    </source>
</evidence>
<comment type="similarity">
    <text evidence="6">Belongs to the ABC-4 integral membrane protein family.</text>
</comment>
<keyword evidence="5 6" id="KW-0472">Membrane</keyword>
<feature type="transmembrane region" description="Helical" evidence="6">
    <location>
        <begin position="106"/>
        <end position="134"/>
    </location>
</feature>
<dbReference type="GO" id="GO:0005886">
    <property type="term" value="C:plasma membrane"/>
    <property type="evidence" value="ECO:0007669"/>
    <property type="project" value="UniProtKB-SubCell"/>
</dbReference>
<feature type="domain" description="ABC3 transporter permease C-terminal" evidence="7">
    <location>
        <begin position="530"/>
        <end position="629"/>
    </location>
</feature>
<dbReference type="STRING" id="36842.SAMN02194393_04553"/>
<accession>A0A1T5MEX5</accession>
<evidence type="ECO:0000313" key="8">
    <source>
        <dbReference type="EMBL" id="SKC86468.1"/>
    </source>
</evidence>
<dbReference type="Pfam" id="PF02687">
    <property type="entry name" value="FtsX"/>
    <property type="match status" value="2"/>
</dbReference>
<dbReference type="PANTHER" id="PTHR46795">
    <property type="entry name" value="ABC TRANSPORTER PERMEASE-RELATED-RELATED"/>
    <property type="match status" value="1"/>
</dbReference>
<keyword evidence="9" id="KW-1185">Reference proteome</keyword>
<dbReference type="PIRSF" id="PIRSF018968">
    <property type="entry name" value="ABC_permease_BceB"/>
    <property type="match status" value="1"/>
</dbReference>
<feature type="transmembrane region" description="Helical" evidence="6">
    <location>
        <begin position="154"/>
        <end position="176"/>
    </location>
</feature>
<evidence type="ECO:0000256" key="2">
    <source>
        <dbReference type="ARBA" id="ARBA00022475"/>
    </source>
</evidence>
<evidence type="ECO:0000259" key="7">
    <source>
        <dbReference type="Pfam" id="PF02687"/>
    </source>
</evidence>
<dbReference type="EMBL" id="FUZT01000014">
    <property type="protein sequence ID" value="SKC86468.1"/>
    <property type="molecule type" value="Genomic_DNA"/>
</dbReference>
<feature type="transmembrane region" description="Helical" evidence="6">
    <location>
        <begin position="523"/>
        <end position="545"/>
    </location>
</feature>
<feature type="transmembrane region" description="Helical" evidence="6">
    <location>
        <begin position="224"/>
        <end position="250"/>
    </location>
</feature>
<dbReference type="RefSeq" id="WP_079494943.1">
    <property type="nucleotide sequence ID" value="NZ_FUZT01000014.1"/>
</dbReference>
<dbReference type="InterPro" id="IPR052536">
    <property type="entry name" value="ABC-4_Integral_Memb_Prot"/>
</dbReference>
<protein>
    <submittedName>
        <fullName evidence="8">Putative ABC transport system permease protein</fullName>
    </submittedName>
</protein>
<dbReference type="AlphaFoldDB" id="A0A1T5MEX5"/>
<dbReference type="InterPro" id="IPR027022">
    <property type="entry name" value="ABC_permease_BceB-typ"/>
</dbReference>
<dbReference type="InterPro" id="IPR003838">
    <property type="entry name" value="ABC3_permease_C"/>
</dbReference>
<dbReference type="GO" id="GO:0055085">
    <property type="term" value="P:transmembrane transport"/>
    <property type="evidence" value="ECO:0007669"/>
    <property type="project" value="UniProtKB-UniRule"/>
</dbReference>
<evidence type="ECO:0000256" key="5">
    <source>
        <dbReference type="ARBA" id="ARBA00023136"/>
    </source>
</evidence>
<name>A0A1T5MEX5_9FIRM</name>
<feature type="transmembrane region" description="Helical" evidence="6">
    <location>
        <begin position="15"/>
        <end position="36"/>
    </location>
</feature>